<protein>
    <submittedName>
        <fullName evidence="2">Uncharacterized protein</fullName>
    </submittedName>
</protein>
<evidence type="ECO:0000313" key="2">
    <source>
        <dbReference type="EMBL" id="GBG73562.1"/>
    </source>
</evidence>
<feature type="non-terminal residue" evidence="2">
    <location>
        <position position="1"/>
    </location>
</feature>
<gene>
    <name evidence="2" type="ORF">CBR_g16905</name>
</gene>
<proteinExistence type="predicted"/>
<keyword evidence="3" id="KW-1185">Reference proteome</keyword>
<accession>A0A388KU86</accession>
<evidence type="ECO:0000256" key="1">
    <source>
        <dbReference type="SAM" id="MobiDB-lite"/>
    </source>
</evidence>
<evidence type="ECO:0000313" key="3">
    <source>
        <dbReference type="Proteomes" id="UP000265515"/>
    </source>
</evidence>
<name>A0A388KU86_CHABU</name>
<sequence length="132" mass="14996">HQQGRVFKGPFDLAKTLAKYTLSYEAAEDSDISKRRCVSSFNGLPSANNATSPMSSLPGVSRSPLSPSDEIEENSIAFLRRQNEEICSEVKLLRTECEQNMNSIYLELFNMRRWMMEVAEKLLQRDFRPGTG</sequence>
<feature type="region of interest" description="Disordered" evidence="1">
    <location>
        <begin position="45"/>
        <end position="68"/>
    </location>
</feature>
<dbReference type="EMBL" id="BFEA01000186">
    <property type="protein sequence ID" value="GBG73562.1"/>
    <property type="molecule type" value="Genomic_DNA"/>
</dbReference>
<comment type="caution">
    <text evidence="2">The sequence shown here is derived from an EMBL/GenBank/DDBJ whole genome shotgun (WGS) entry which is preliminary data.</text>
</comment>
<dbReference type="Gramene" id="GBG73562">
    <property type="protein sequence ID" value="GBG73562"/>
    <property type="gene ID" value="CBR_g16905"/>
</dbReference>
<dbReference type="AlphaFoldDB" id="A0A388KU86"/>
<feature type="compositionally biased region" description="Polar residues" evidence="1">
    <location>
        <begin position="45"/>
        <end position="55"/>
    </location>
</feature>
<reference evidence="2 3" key="1">
    <citation type="journal article" date="2018" name="Cell">
        <title>The Chara Genome: Secondary Complexity and Implications for Plant Terrestrialization.</title>
        <authorList>
            <person name="Nishiyama T."/>
            <person name="Sakayama H."/>
            <person name="Vries J.D."/>
            <person name="Buschmann H."/>
            <person name="Saint-Marcoux D."/>
            <person name="Ullrich K.K."/>
            <person name="Haas F.B."/>
            <person name="Vanderstraeten L."/>
            <person name="Becker D."/>
            <person name="Lang D."/>
            <person name="Vosolsobe S."/>
            <person name="Rombauts S."/>
            <person name="Wilhelmsson P.K.I."/>
            <person name="Janitza P."/>
            <person name="Kern R."/>
            <person name="Heyl A."/>
            <person name="Rumpler F."/>
            <person name="Villalobos L.I.A.C."/>
            <person name="Clay J.M."/>
            <person name="Skokan R."/>
            <person name="Toyoda A."/>
            <person name="Suzuki Y."/>
            <person name="Kagoshima H."/>
            <person name="Schijlen E."/>
            <person name="Tajeshwar N."/>
            <person name="Catarino B."/>
            <person name="Hetherington A.J."/>
            <person name="Saltykova A."/>
            <person name="Bonnot C."/>
            <person name="Breuninger H."/>
            <person name="Symeonidi A."/>
            <person name="Radhakrishnan G.V."/>
            <person name="Van Nieuwerburgh F."/>
            <person name="Deforce D."/>
            <person name="Chang C."/>
            <person name="Karol K.G."/>
            <person name="Hedrich R."/>
            <person name="Ulvskov P."/>
            <person name="Glockner G."/>
            <person name="Delwiche C.F."/>
            <person name="Petrasek J."/>
            <person name="Van de Peer Y."/>
            <person name="Friml J."/>
            <person name="Beilby M."/>
            <person name="Dolan L."/>
            <person name="Kohara Y."/>
            <person name="Sugano S."/>
            <person name="Fujiyama A."/>
            <person name="Delaux P.-M."/>
            <person name="Quint M."/>
            <person name="TheiBen G."/>
            <person name="Hagemann M."/>
            <person name="Harholt J."/>
            <person name="Dunand C."/>
            <person name="Zachgo S."/>
            <person name="Langdale J."/>
            <person name="Maumus F."/>
            <person name="Straeten D.V.D."/>
            <person name="Gould S.B."/>
            <person name="Rensing S.A."/>
        </authorList>
    </citation>
    <scope>NUCLEOTIDE SEQUENCE [LARGE SCALE GENOMIC DNA]</scope>
    <source>
        <strain evidence="2 3">S276</strain>
    </source>
</reference>
<organism evidence="2 3">
    <name type="scientific">Chara braunii</name>
    <name type="common">Braun's stonewort</name>
    <dbReference type="NCBI Taxonomy" id="69332"/>
    <lineage>
        <taxon>Eukaryota</taxon>
        <taxon>Viridiplantae</taxon>
        <taxon>Streptophyta</taxon>
        <taxon>Charophyceae</taxon>
        <taxon>Charales</taxon>
        <taxon>Characeae</taxon>
        <taxon>Chara</taxon>
    </lineage>
</organism>
<dbReference type="Proteomes" id="UP000265515">
    <property type="component" value="Unassembled WGS sequence"/>
</dbReference>